<keyword evidence="2" id="KW-1185">Reference proteome</keyword>
<protein>
    <submittedName>
        <fullName evidence="1">Uncharacterized protein</fullName>
    </submittedName>
</protein>
<gene>
    <name evidence="1" type="ORF">HOP40_19260</name>
</gene>
<sequence>MTPVSDEAQGVVFPADASGRRSTTAVGRAVLADALRPADPAGARAAEQETAWRTRYVGHFRRQVEAGLDSAQAWLEMAGTGLESVADRMAVARDGEEAGARTLLTAPPERPLETAEVVGVRDPVDRLVVPYRGARLEGDALRAQLARWLADGVLEPSAAQAVETVIDHPEWLALPGRAVAVLGAASEMGPASTLLRWGATVAAVDLPRPALWERLERTAREGAGRLLVPVRDGDVLARAAGTDLIADVPAVAQWLGARPQPLVLANCLYADGGTHVRLSVAADLLAQRLQTARPGLALAFLATPTDVFAVPTEAVEHSVRAYTGRSRTTKLLGRPLRWASRGRLLHRNYRPGADPGVCDALVPAQGPNYALAKRIQRWRAAVARAAGTTVSFHVAPSSRTTSVVRNRALAAAFAGAHRFEVEIFDPATSNALMAALLVHDLHAPPAGHDHPWRHEAHAAVHGGLWRGPFAPRSALGLAAVLGYTTARQ</sequence>
<reference evidence="1 2" key="1">
    <citation type="submission" date="2020-05" db="EMBL/GenBank/DDBJ databases">
        <authorList>
            <person name="Mo P."/>
        </authorList>
    </citation>
    <scope>NUCLEOTIDE SEQUENCE [LARGE SCALE GENOMIC DNA]</scope>
    <source>
        <strain evidence="1 2">Gen01</strain>
    </source>
</reference>
<evidence type="ECO:0000313" key="1">
    <source>
        <dbReference type="EMBL" id="QJY47679.1"/>
    </source>
</evidence>
<accession>A0A6M6JMM9</accession>
<dbReference type="AlphaFoldDB" id="A0A6M6JMM9"/>
<evidence type="ECO:0000313" key="2">
    <source>
        <dbReference type="Proteomes" id="UP000505377"/>
    </source>
</evidence>
<proteinExistence type="predicted"/>
<dbReference type="EMBL" id="CP053564">
    <property type="protein sequence ID" value="QJY47679.1"/>
    <property type="molecule type" value="Genomic_DNA"/>
</dbReference>
<dbReference type="Proteomes" id="UP000505377">
    <property type="component" value="Chromosome"/>
</dbReference>
<name>A0A6M6JMM9_9PSEU</name>
<dbReference type="KEGG" id="pbro:HOP40_19260"/>
<organism evidence="1 2">
    <name type="scientific">Pseudonocardia broussonetiae</name>
    <dbReference type="NCBI Taxonomy" id="2736640"/>
    <lineage>
        <taxon>Bacteria</taxon>
        <taxon>Bacillati</taxon>
        <taxon>Actinomycetota</taxon>
        <taxon>Actinomycetes</taxon>
        <taxon>Pseudonocardiales</taxon>
        <taxon>Pseudonocardiaceae</taxon>
        <taxon>Pseudonocardia</taxon>
    </lineage>
</organism>